<dbReference type="EMBL" id="PPFX01000030">
    <property type="protein sequence ID" value="PNU19446.1"/>
    <property type="molecule type" value="Genomic_DNA"/>
</dbReference>
<evidence type="ECO:0000313" key="3">
    <source>
        <dbReference type="Proteomes" id="UP000236340"/>
    </source>
</evidence>
<dbReference type="OrthoDB" id="9922240at2"/>
<comment type="caution">
    <text evidence="2">The sequence shown here is derived from an EMBL/GenBank/DDBJ whole genome shotgun (WGS) entry which is preliminary data.</text>
</comment>
<dbReference type="RefSeq" id="WP_103116039.1">
    <property type="nucleotide sequence ID" value="NZ_PPFX01000030.1"/>
</dbReference>
<feature type="region of interest" description="Disordered" evidence="1">
    <location>
        <begin position="34"/>
        <end position="60"/>
    </location>
</feature>
<reference evidence="2 3" key="1">
    <citation type="journal article" date="2018" name="Genome Announc.">
        <title>Genome Sequence of Geothermobacter sp. HR-1 Iron Reducer from the Loihi Seamount.</title>
        <authorList>
            <person name="Smith H."/>
            <person name="Abuyen K."/>
            <person name="Tremblay J."/>
            <person name="Savalia P."/>
            <person name="Perez-Rodriguez I."/>
            <person name="Emerson D."/>
            <person name="Tully B."/>
            <person name="Amend J."/>
        </authorList>
    </citation>
    <scope>NUCLEOTIDE SEQUENCE [LARGE SCALE GENOMIC DNA]</scope>
    <source>
        <strain evidence="2 3">HR-1</strain>
    </source>
</reference>
<feature type="compositionally biased region" description="Polar residues" evidence="1">
    <location>
        <begin position="47"/>
        <end position="60"/>
    </location>
</feature>
<proteinExistence type="predicted"/>
<gene>
    <name evidence="2" type="ORF">C2E25_12345</name>
</gene>
<protein>
    <submittedName>
        <fullName evidence="2">Uncharacterized protein</fullName>
    </submittedName>
</protein>
<dbReference type="Proteomes" id="UP000236340">
    <property type="component" value="Unassembled WGS sequence"/>
</dbReference>
<evidence type="ECO:0000313" key="2">
    <source>
        <dbReference type="EMBL" id="PNU19446.1"/>
    </source>
</evidence>
<organism evidence="2 3">
    <name type="scientific">Geothermobacter hydrogeniphilus</name>
    <dbReference type="NCBI Taxonomy" id="1969733"/>
    <lineage>
        <taxon>Bacteria</taxon>
        <taxon>Pseudomonadati</taxon>
        <taxon>Thermodesulfobacteriota</taxon>
        <taxon>Desulfuromonadia</taxon>
        <taxon>Desulfuromonadales</taxon>
        <taxon>Geothermobacteraceae</taxon>
        <taxon>Geothermobacter</taxon>
    </lineage>
</organism>
<dbReference type="AlphaFoldDB" id="A0A2K2H7Z9"/>
<name>A0A2K2H7Z9_9BACT</name>
<accession>A0A2K2H7Z9</accession>
<evidence type="ECO:0000256" key="1">
    <source>
        <dbReference type="SAM" id="MobiDB-lite"/>
    </source>
</evidence>
<sequence>MSTGLDALFSVLLFVLLMVFMRPVLRFLEKAHPEEAPADGELPSPVAEQSGNLQENLPEG</sequence>